<organism evidence="1">
    <name type="scientific">marine metagenome</name>
    <dbReference type="NCBI Taxonomy" id="408172"/>
    <lineage>
        <taxon>unclassified sequences</taxon>
        <taxon>metagenomes</taxon>
        <taxon>ecological metagenomes</taxon>
    </lineage>
</organism>
<proteinExistence type="predicted"/>
<accession>A0A381UC32</accession>
<gene>
    <name evidence="1" type="ORF">METZ01_LOCUS77017</name>
</gene>
<protein>
    <submittedName>
        <fullName evidence="1">Uncharacterized protein</fullName>
    </submittedName>
</protein>
<dbReference type="AlphaFoldDB" id="A0A381UC32"/>
<dbReference type="Pfam" id="PF25948">
    <property type="entry name" value="DUF7986"/>
    <property type="match status" value="1"/>
</dbReference>
<sequence>MAARQEYQKYAGGIFDDDKSYENQMALFLEWYIFDRIEPAHDQTVLELIINNGKGETLDPLKNINEFISHIHGLFIIKKIKDHSVKAINLFNNEQYDVVEPSGKLYFSKNSIFEGRLLTYENSYYFTGNFCFHPEGSKKFIKSEIKKIFSLQKIN</sequence>
<dbReference type="EMBL" id="UINC01005885">
    <property type="protein sequence ID" value="SVA24163.1"/>
    <property type="molecule type" value="Genomic_DNA"/>
</dbReference>
<feature type="non-terminal residue" evidence="1">
    <location>
        <position position="155"/>
    </location>
</feature>
<name>A0A381UC32_9ZZZZ</name>
<evidence type="ECO:0000313" key="1">
    <source>
        <dbReference type="EMBL" id="SVA24163.1"/>
    </source>
</evidence>
<dbReference type="InterPro" id="IPR058292">
    <property type="entry name" value="DUF7986"/>
</dbReference>
<reference evidence="1" key="1">
    <citation type="submission" date="2018-05" db="EMBL/GenBank/DDBJ databases">
        <authorList>
            <person name="Lanie J.A."/>
            <person name="Ng W.-L."/>
            <person name="Kazmierczak K.M."/>
            <person name="Andrzejewski T.M."/>
            <person name="Davidsen T.M."/>
            <person name="Wayne K.J."/>
            <person name="Tettelin H."/>
            <person name="Glass J.I."/>
            <person name="Rusch D."/>
            <person name="Podicherti R."/>
            <person name="Tsui H.-C.T."/>
            <person name="Winkler M.E."/>
        </authorList>
    </citation>
    <scope>NUCLEOTIDE SEQUENCE</scope>
</reference>